<keyword evidence="5" id="KW-0407">Ion channel</keyword>
<keyword evidence="4 5" id="KW-0472">Membrane</keyword>
<evidence type="ECO:0000259" key="6">
    <source>
        <dbReference type="Pfam" id="PF00924"/>
    </source>
</evidence>
<evidence type="ECO:0000256" key="1">
    <source>
        <dbReference type="ARBA" id="ARBA00004370"/>
    </source>
</evidence>
<evidence type="ECO:0000256" key="2">
    <source>
        <dbReference type="ARBA" id="ARBA00022692"/>
    </source>
</evidence>
<keyword evidence="5" id="KW-0406">Ion transport</keyword>
<sequence length="183" mass="21216">MDEYRWIYQLLFSALVLAGYSGIFHLTQRAVRSWGERHRNQIQRINQVVIYFKVILLVILLVVLALIWGFDYRGFWVVASSVLAVMGVVLFAQWSILSNVTSGVIVFFTFPARVGDEIEIIDGANSVRGKLDDIGLFQIRIIDKEQNVLVYPNNLLLQKPVKRWQHEPVKKAERLSWQGRTER</sequence>
<feature type="domain" description="Mechanosensitive ion channel MscS" evidence="6">
    <location>
        <begin position="96"/>
        <end position="162"/>
    </location>
</feature>
<dbReference type="PANTHER" id="PTHR30221:SF8">
    <property type="entry name" value="SMALL-CONDUCTANCE MECHANOSENSITIVE CHANNEL"/>
    <property type="match status" value="1"/>
</dbReference>
<dbReference type="GO" id="GO:0005886">
    <property type="term" value="C:plasma membrane"/>
    <property type="evidence" value="ECO:0007669"/>
    <property type="project" value="UniProtKB-SubCell"/>
</dbReference>
<dbReference type="InParanoid" id="W0DUF2"/>
<evidence type="ECO:0000256" key="3">
    <source>
        <dbReference type="ARBA" id="ARBA00022989"/>
    </source>
</evidence>
<evidence type="ECO:0000256" key="4">
    <source>
        <dbReference type="ARBA" id="ARBA00023136"/>
    </source>
</evidence>
<feature type="transmembrane region" description="Helical" evidence="5">
    <location>
        <begin position="74"/>
        <end position="92"/>
    </location>
</feature>
<accession>W0DUF2</accession>
<protein>
    <recommendedName>
        <fullName evidence="5">Small-conductance mechanosensitive channel</fullName>
    </recommendedName>
</protein>
<evidence type="ECO:0000313" key="8">
    <source>
        <dbReference type="Proteomes" id="UP000005380"/>
    </source>
</evidence>
<keyword evidence="2 5" id="KW-0812">Transmembrane</keyword>
<dbReference type="STRING" id="717772.THIAE_00945"/>
<comment type="function">
    <text evidence="5">Mechanosensitive channel that participates in the regulation of osmotic pressure changes within the cell, opening in response to stretch forces in the membrane lipid bilayer, without the need for other proteins. Contributes to normal resistance to hypoosmotic shock. Forms an ion channel of 1.0 nanosiemens conductance with a slight preference for anions.</text>
</comment>
<dbReference type="Pfam" id="PF00924">
    <property type="entry name" value="MS_channel_2nd"/>
    <property type="match status" value="1"/>
</dbReference>
<keyword evidence="5" id="KW-0997">Cell inner membrane</keyword>
<keyword evidence="5" id="KW-0813">Transport</keyword>
<keyword evidence="5" id="KW-1003">Cell membrane</keyword>
<dbReference type="Proteomes" id="UP000005380">
    <property type="component" value="Chromosome"/>
</dbReference>
<comment type="caution">
    <text evidence="5">Lacks conserved residue(s) required for the propagation of feature annotation.</text>
</comment>
<dbReference type="InterPro" id="IPR006685">
    <property type="entry name" value="MscS_channel_2nd"/>
</dbReference>
<dbReference type="InterPro" id="IPR045275">
    <property type="entry name" value="MscS_archaea/bacteria_type"/>
</dbReference>
<dbReference type="InterPro" id="IPR010920">
    <property type="entry name" value="LSM_dom_sf"/>
</dbReference>
<comment type="subunit">
    <text evidence="5">Homoheptamer.</text>
</comment>
<comment type="similarity">
    <text evidence="5">Belongs to the MscS (TC 1.A.23) family.</text>
</comment>
<gene>
    <name evidence="7" type="ORF">THIAE_00945</name>
</gene>
<evidence type="ECO:0000313" key="7">
    <source>
        <dbReference type="EMBL" id="AHF00511.1"/>
    </source>
</evidence>
<dbReference type="AlphaFoldDB" id="W0DUF2"/>
<evidence type="ECO:0000256" key="5">
    <source>
        <dbReference type="RuleBase" id="RU369025"/>
    </source>
</evidence>
<keyword evidence="3 5" id="KW-1133">Transmembrane helix</keyword>
<keyword evidence="8" id="KW-1185">Reference proteome</keyword>
<organism evidence="7 8">
    <name type="scientific">Thiomicrospira aerophila AL3</name>
    <dbReference type="NCBI Taxonomy" id="717772"/>
    <lineage>
        <taxon>Bacteria</taxon>
        <taxon>Pseudomonadati</taxon>
        <taxon>Pseudomonadota</taxon>
        <taxon>Gammaproteobacteria</taxon>
        <taxon>Thiotrichales</taxon>
        <taxon>Piscirickettsiaceae</taxon>
        <taxon>Thiomicrospira</taxon>
    </lineage>
</organism>
<comment type="subcellular location">
    <subcellularLocation>
        <location evidence="5">Cell inner membrane</location>
        <topology evidence="5">Multi-pass membrane protein</topology>
    </subcellularLocation>
    <subcellularLocation>
        <location evidence="1">Membrane</location>
    </subcellularLocation>
</comment>
<dbReference type="HOGENOM" id="CLU_098917_1_0_6"/>
<dbReference type="OrthoDB" id="5705501at2"/>
<dbReference type="KEGG" id="tao:THIAE_00945"/>
<dbReference type="RefSeq" id="WP_006459572.1">
    <property type="nucleotide sequence ID" value="NZ_CP007030.1"/>
</dbReference>
<dbReference type="SUPFAM" id="SSF50182">
    <property type="entry name" value="Sm-like ribonucleoproteins"/>
    <property type="match status" value="1"/>
</dbReference>
<dbReference type="Gene3D" id="2.30.30.60">
    <property type="match status" value="1"/>
</dbReference>
<feature type="transmembrane region" description="Helical" evidence="5">
    <location>
        <begin position="48"/>
        <end position="68"/>
    </location>
</feature>
<dbReference type="EMBL" id="CP007030">
    <property type="protein sequence ID" value="AHF00511.1"/>
    <property type="molecule type" value="Genomic_DNA"/>
</dbReference>
<name>W0DUF2_9GAMM</name>
<feature type="transmembrane region" description="Helical" evidence="5">
    <location>
        <begin position="6"/>
        <end position="27"/>
    </location>
</feature>
<reference evidence="7 8" key="1">
    <citation type="submission" date="2013-12" db="EMBL/GenBank/DDBJ databases">
        <authorList>
            <consortium name="DOE Joint Genome Institute"/>
            <person name="Kappler U."/>
            <person name="Huntemann M."/>
            <person name="Han J."/>
            <person name="Chen A."/>
            <person name="Kyrpides N."/>
            <person name="Mavromatis K."/>
            <person name="Markowitz V."/>
            <person name="Palaniappan K."/>
            <person name="Ivanova N."/>
            <person name="Schaumberg A."/>
            <person name="Pati A."/>
            <person name="Liolios K."/>
            <person name="Nordberg H.P."/>
            <person name="Cantor M.N."/>
            <person name="Hua S.X."/>
            <person name="Woyke T."/>
        </authorList>
    </citation>
    <scope>NUCLEOTIDE SEQUENCE [LARGE SCALE GENOMIC DNA]</scope>
    <source>
        <strain evidence="8">AL2</strain>
    </source>
</reference>
<dbReference type="GO" id="GO:0008381">
    <property type="term" value="F:mechanosensitive monoatomic ion channel activity"/>
    <property type="evidence" value="ECO:0007669"/>
    <property type="project" value="InterPro"/>
</dbReference>
<dbReference type="PANTHER" id="PTHR30221">
    <property type="entry name" value="SMALL-CONDUCTANCE MECHANOSENSITIVE CHANNEL"/>
    <property type="match status" value="1"/>
</dbReference>
<dbReference type="eggNOG" id="COG0668">
    <property type="taxonomic scope" value="Bacteria"/>
</dbReference>
<dbReference type="InterPro" id="IPR023408">
    <property type="entry name" value="MscS_beta-dom_sf"/>
</dbReference>
<proteinExistence type="inferred from homology"/>